<sequence length="393" mass="44444">MAIPIEYLNINCLVVDDEASMRKTISNMLTRMGFKSIITAVDGKDALTIIQTSKIDLVICDINMPEMTGLELFKTVRENKKYNDIIFIFVTAEIKRHTVARAAEEGGAGYIIKPFVMATLEDKIAGVLNKKFKPSSIEMHLKSFEQYLESREMLSAENELKRALEIAPESPTIIYSFGRFHLIKGEPDKAIEYFKEAIAKKPLFVKAYDAIGKIYEDMGDIQSAIKYYEAAHEISSSNTDRLITLSKLYSKAGEINKAESILKDAVSDIRQDVSTSGHLMGEMYLSKNENEKALEILIKAYKKNPLDTSIMQSLAEAYRKVGQPEKAIEIYKEILKINNSNAFVYYNMGKTFIEMGIKDKAIDAIKKAWELNPFSKEITADLKALAERDKFDI</sequence>
<dbReference type="SMART" id="SM00448">
    <property type="entry name" value="REC"/>
    <property type="match status" value="1"/>
</dbReference>
<dbReference type="PANTHER" id="PTHR44186">
    <property type="match status" value="1"/>
</dbReference>
<dbReference type="Gene3D" id="1.25.40.10">
    <property type="entry name" value="Tetratricopeptide repeat domain"/>
    <property type="match status" value="2"/>
</dbReference>
<dbReference type="GO" id="GO:0000160">
    <property type="term" value="P:phosphorelay signal transduction system"/>
    <property type="evidence" value="ECO:0007669"/>
    <property type="project" value="InterPro"/>
</dbReference>
<organism evidence="4">
    <name type="scientific">hot springs metagenome</name>
    <dbReference type="NCBI Taxonomy" id="433727"/>
    <lineage>
        <taxon>unclassified sequences</taxon>
        <taxon>metagenomes</taxon>
        <taxon>ecological metagenomes</taxon>
    </lineage>
</organism>
<keyword evidence="1" id="KW-0677">Repeat</keyword>
<dbReference type="GO" id="GO:0061512">
    <property type="term" value="P:protein localization to cilium"/>
    <property type="evidence" value="ECO:0007669"/>
    <property type="project" value="TreeGrafter"/>
</dbReference>
<dbReference type="InterPro" id="IPR011990">
    <property type="entry name" value="TPR-like_helical_dom_sf"/>
</dbReference>
<evidence type="ECO:0000256" key="1">
    <source>
        <dbReference type="ARBA" id="ARBA00022737"/>
    </source>
</evidence>
<evidence type="ECO:0000256" key="2">
    <source>
        <dbReference type="ARBA" id="ARBA00022803"/>
    </source>
</evidence>
<dbReference type="Pfam" id="PF00072">
    <property type="entry name" value="Response_reg"/>
    <property type="match status" value="1"/>
</dbReference>
<dbReference type="InterPro" id="IPR019734">
    <property type="entry name" value="TPR_rpt"/>
</dbReference>
<dbReference type="InterPro" id="IPR011006">
    <property type="entry name" value="CheY-like_superfamily"/>
</dbReference>
<dbReference type="SUPFAM" id="SSF48452">
    <property type="entry name" value="TPR-like"/>
    <property type="match status" value="1"/>
</dbReference>
<dbReference type="GO" id="GO:0036064">
    <property type="term" value="C:ciliary basal body"/>
    <property type="evidence" value="ECO:0007669"/>
    <property type="project" value="TreeGrafter"/>
</dbReference>
<feature type="domain" description="Response regulatory" evidence="3">
    <location>
        <begin position="11"/>
        <end position="128"/>
    </location>
</feature>
<dbReference type="GO" id="GO:0060271">
    <property type="term" value="P:cilium assembly"/>
    <property type="evidence" value="ECO:0007669"/>
    <property type="project" value="TreeGrafter"/>
</dbReference>
<dbReference type="PANTHER" id="PTHR44186:SF1">
    <property type="entry name" value="BARDET-BIEDL SYNDROME 4 PROTEIN"/>
    <property type="match status" value="1"/>
</dbReference>
<dbReference type="SMART" id="SM00028">
    <property type="entry name" value="TPR"/>
    <property type="match status" value="5"/>
</dbReference>
<dbReference type="Gene3D" id="3.40.50.2300">
    <property type="match status" value="1"/>
</dbReference>
<dbReference type="PROSITE" id="PS50110">
    <property type="entry name" value="RESPONSE_REGULATORY"/>
    <property type="match status" value="1"/>
</dbReference>
<evidence type="ECO:0000259" key="3">
    <source>
        <dbReference type="PROSITE" id="PS50110"/>
    </source>
</evidence>
<keyword evidence="2" id="KW-0802">TPR repeat</keyword>
<dbReference type="Pfam" id="PF13432">
    <property type="entry name" value="TPR_16"/>
    <property type="match status" value="1"/>
</dbReference>
<accession>A0A5J4KX26</accession>
<comment type="caution">
    <text evidence="4">The sequence shown here is derived from an EMBL/GenBank/DDBJ whole genome shotgun (WGS) entry which is preliminary data.</text>
</comment>
<dbReference type="Pfam" id="PF13429">
    <property type="entry name" value="TPR_15"/>
    <property type="match status" value="1"/>
</dbReference>
<dbReference type="SUPFAM" id="SSF52172">
    <property type="entry name" value="CheY-like"/>
    <property type="match status" value="1"/>
</dbReference>
<dbReference type="EMBL" id="BLAB01000001">
    <property type="protein sequence ID" value="GER94128.1"/>
    <property type="molecule type" value="Genomic_DNA"/>
</dbReference>
<reference evidence="4" key="1">
    <citation type="submission" date="2019-10" db="EMBL/GenBank/DDBJ databases">
        <title>Metagenomic sequencing of thiosulfate-disproportionating enrichment culture.</title>
        <authorList>
            <person name="Umezawa K."/>
            <person name="Kojima H."/>
            <person name="Fukui M."/>
        </authorList>
    </citation>
    <scope>NUCLEOTIDE SEQUENCE</scope>
    <source>
        <strain evidence="4">45J</strain>
    </source>
</reference>
<dbReference type="AlphaFoldDB" id="A0A5J4KX26"/>
<gene>
    <name evidence="4" type="ORF">A45J_1886</name>
</gene>
<dbReference type="InterPro" id="IPR001789">
    <property type="entry name" value="Sig_transdc_resp-reg_receiver"/>
</dbReference>
<evidence type="ECO:0000313" key="4">
    <source>
        <dbReference type="EMBL" id="GER94128.1"/>
    </source>
</evidence>
<protein>
    <recommendedName>
        <fullName evidence="3">Response regulatory domain-containing protein</fullName>
    </recommendedName>
</protein>
<name>A0A5J4KX26_9ZZZZ</name>
<dbReference type="PROSITE" id="PS50005">
    <property type="entry name" value="TPR"/>
    <property type="match status" value="5"/>
</dbReference>
<proteinExistence type="predicted"/>